<accession>A0A4R3TJM5</accession>
<evidence type="ECO:0000313" key="1">
    <source>
        <dbReference type="EMBL" id="TCU62402.1"/>
    </source>
</evidence>
<keyword evidence="2" id="KW-1185">Reference proteome</keyword>
<protein>
    <submittedName>
        <fullName evidence="1">Uncharacterized protein</fullName>
    </submittedName>
</protein>
<comment type="caution">
    <text evidence="1">The sequence shown here is derived from an EMBL/GenBank/DDBJ whole genome shotgun (WGS) entry which is preliminary data.</text>
</comment>
<evidence type="ECO:0000313" key="2">
    <source>
        <dbReference type="Proteomes" id="UP000295773"/>
    </source>
</evidence>
<dbReference type="Proteomes" id="UP000295773">
    <property type="component" value="Unassembled WGS sequence"/>
</dbReference>
<organism evidence="1 2">
    <name type="scientific">Longicatena caecimuris</name>
    <dbReference type="NCBI Taxonomy" id="1796635"/>
    <lineage>
        <taxon>Bacteria</taxon>
        <taxon>Bacillati</taxon>
        <taxon>Bacillota</taxon>
        <taxon>Erysipelotrichia</taxon>
        <taxon>Erysipelotrichales</taxon>
        <taxon>Erysipelotrichaceae</taxon>
        <taxon>Longicatena</taxon>
    </lineage>
</organism>
<reference evidence="1 2" key="1">
    <citation type="submission" date="2019-03" db="EMBL/GenBank/DDBJ databases">
        <title>Genomic Encyclopedia of Type Strains, Phase IV (KMG-IV): sequencing the most valuable type-strain genomes for metagenomic binning, comparative biology and taxonomic classification.</title>
        <authorList>
            <person name="Goeker M."/>
        </authorList>
    </citation>
    <scope>NUCLEOTIDE SEQUENCE [LARGE SCALE GENOMIC DNA]</scope>
    <source>
        <strain evidence="1 2">DSM 29481</strain>
    </source>
</reference>
<proteinExistence type="predicted"/>
<dbReference type="RefSeq" id="WP_008977945.1">
    <property type="nucleotide sequence ID" value="NZ_DBGDHU010000020.1"/>
</dbReference>
<dbReference type="EMBL" id="SMBP01000004">
    <property type="protein sequence ID" value="TCU62402.1"/>
    <property type="molecule type" value="Genomic_DNA"/>
</dbReference>
<dbReference type="AlphaFoldDB" id="A0A4R3TJM5"/>
<sequence>MASIAYITDKKMIEYHRLNGNHSINFWKPSNTKKISDFHNGDLLFFLAKGTEKGKNKEKGLIGYGRLQKSYTLTFSQMWNRYDTKNGYPDKDSLEEAIRKVTKNHKLPDYLNCLILENLVFFQAPIYLSEIGVAISNKVESYIYLDKDDMFLTSKILKLANEIGSDMWSSLFHEQTHDFMIDAQINLVNNIHDKIACDMYSTHDVRMLYKYAIAIMKNHNQYQFVSNSKTEFIEYTKAGLILYLPCIVNTLEFTKKFQYMLGHYMFYSTYIEKSEFNTTIQLCLLFNQKLSDEYREILCQLHINYEERLVDDD</sequence>
<gene>
    <name evidence="1" type="ORF">EDD61_10438</name>
</gene>
<name>A0A4R3TJM5_9FIRM</name>